<dbReference type="EMBL" id="BJVY01000063">
    <property type="protein sequence ID" value="GEL75174.1"/>
    <property type="molecule type" value="Genomic_DNA"/>
</dbReference>
<gene>
    <name evidence="2" type="ORF">MVI01_69580</name>
    <name evidence="3" type="ORF">SAMN04488504_10299</name>
</gene>
<evidence type="ECO:0000256" key="1">
    <source>
        <dbReference type="SAM" id="MobiDB-lite"/>
    </source>
</evidence>
<accession>A0A511HP64</accession>
<evidence type="ECO:0000313" key="2">
    <source>
        <dbReference type="EMBL" id="GEL75174.1"/>
    </source>
</evidence>
<name>A0A511HP64_9BACT</name>
<evidence type="ECO:0000313" key="3">
    <source>
        <dbReference type="EMBL" id="SDD64490.1"/>
    </source>
</evidence>
<protein>
    <recommendedName>
        <fullName evidence="6">LexA repressor DNA-binding domain-containing protein</fullName>
    </recommendedName>
</protein>
<dbReference type="InterPro" id="IPR036388">
    <property type="entry name" value="WH-like_DNA-bd_sf"/>
</dbReference>
<dbReference type="InterPro" id="IPR036390">
    <property type="entry name" value="WH_DNA-bd_sf"/>
</dbReference>
<keyword evidence="4" id="KW-1185">Reference proteome</keyword>
<evidence type="ECO:0008006" key="6">
    <source>
        <dbReference type="Google" id="ProtNLM"/>
    </source>
</evidence>
<reference evidence="3 4" key="1">
    <citation type="submission" date="2016-10" db="EMBL/GenBank/DDBJ databases">
        <authorList>
            <person name="Varghese N."/>
            <person name="Submissions S."/>
        </authorList>
    </citation>
    <scope>NUCLEOTIDE SEQUENCE [LARGE SCALE GENOMIC DNA]</scope>
    <source>
        <strain evidence="3 4">DSM 2260</strain>
    </source>
</reference>
<proteinExistence type="predicted"/>
<reference evidence="2 5" key="2">
    <citation type="submission" date="2019-07" db="EMBL/GenBank/DDBJ databases">
        <title>Whole genome shotgun sequence of Myxococcus virescens NBRC 100334.</title>
        <authorList>
            <person name="Hosoyama A."/>
            <person name="Uohara A."/>
            <person name="Ohji S."/>
            <person name="Ichikawa N."/>
        </authorList>
    </citation>
    <scope>NUCLEOTIDE SEQUENCE [LARGE SCALE GENOMIC DNA]</scope>
    <source>
        <strain evidence="2 5">NBRC 100334</strain>
    </source>
</reference>
<dbReference type="Proteomes" id="UP000321224">
    <property type="component" value="Unassembled WGS sequence"/>
</dbReference>
<dbReference type="SUPFAM" id="SSF46785">
    <property type="entry name" value="Winged helix' DNA-binding domain"/>
    <property type="match status" value="1"/>
</dbReference>
<dbReference type="Gene3D" id="1.10.10.10">
    <property type="entry name" value="Winged helix-like DNA-binding domain superfamily/Winged helix DNA-binding domain"/>
    <property type="match status" value="1"/>
</dbReference>
<sequence>MTCPAPIRRPPPEPGPHGEPTGRQLEVLAYVHLHQLAFRRAPSTYEFCVRFGWSSTGAPADYLMRLAAHGLLESPPRIAHGLPLTASGKAAATEYLRTHRLELRGTPAVNKGATP</sequence>
<evidence type="ECO:0000313" key="5">
    <source>
        <dbReference type="Proteomes" id="UP000321224"/>
    </source>
</evidence>
<feature type="region of interest" description="Disordered" evidence="1">
    <location>
        <begin position="1"/>
        <end position="22"/>
    </location>
</feature>
<comment type="caution">
    <text evidence="2">The sequence shown here is derived from an EMBL/GenBank/DDBJ whole genome shotgun (WGS) entry which is preliminary data.</text>
</comment>
<organism evidence="2 5">
    <name type="scientific">Myxococcus virescens</name>
    <dbReference type="NCBI Taxonomy" id="83456"/>
    <lineage>
        <taxon>Bacteria</taxon>
        <taxon>Pseudomonadati</taxon>
        <taxon>Myxococcota</taxon>
        <taxon>Myxococcia</taxon>
        <taxon>Myxococcales</taxon>
        <taxon>Cystobacterineae</taxon>
        <taxon>Myxococcaceae</taxon>
        <taxon>Myxococcus</taxon>
    </lineage>
</organism>
<evidence type="ECO:0000313" key="4">
    <source>
        <dbReference type="Proteomes" id="UP000198717"/>
    </source>
</evidence>
<dbReference type="RefSeq" id="WP_090487344.1">
    <property type="nucleotide sequence ID" value="NZ_BJVY01000063.1"/>
</dbReference>
<dbReference type="EMBL" id="FNAJ01000002">
    <property type="protein sequence ID" value="SDD64490.1"/>
    <property type="molecule type" value="Genomic_DNA"/>
</dbReference>
<dbReference type="AlphaFoldDB" id="A0A511HP64"/>
<feature type="compositionally biased region" description="Pro residues" evidence="1">
    <location>
        <begin position="7"/>
        <end position="17"/>
    </location>
</feature>
<dbReference type="Proteomes" id="UP000198717">
    <property type="component" value="Unassembled WGS sequence"/>
</dbReference>